<dbReference type="AlphaFoldDB" id="A0A5J6JBI2"/>
<evidence type="ECO:0000313" key="4">
    <source>
        <dbReference type="Proteomes" id="UP000325563"/>
    </source>
</evidence>
<gene>
    <name evidence="3" type="ORF">CP980_07450</name>
</gene>
<proteinExistence type="predicted"/>
<evidence type="ECO:0000256" key="1">
    <source>
        <dbReference type="SAM" id="MobiDB-lite"/>
    </source>
</evidence>
<evidence type="ECO:0000313" key="3">
    <source>
        <dbReference type="EMBL" id="QEV44918.1"/>
    </source>
</evidence>
<organism evidence="3 4">
    <name type="scientific">Streptomyces vinaceus</name>
    <dbReference type="NCBI Taxonomy" id="1960"/>
    <lineage>
        <taxon>Bacteria</taxon>
        <taxon>Bacillati</taxon>
        <taxon>Actinomycetota</taxon>
        <taxon>Actinomycetes</taxon>
        <taxon>Kitasatosporales</taxon>
        <taxon>Streptomycetaceae</taxon>
        <taxon>Streptomyces</taxon>
    </lineage>
</organism>
<name>A0A5J6JBI2_STRVI</name>
<feature type="transmembrane region" description="Helical" evidence="2">
    <location>
        <begin position="102"/>
        <end position="121"/>
    </location>
</feature>
<dbReference type="Proteomes" id="UP000325563">
    <property type="component" value="Chromosome"/>
</dbReference>
<sequence length="500" mass="54820">MGARQLPALAQYRTDAVTRHLCAGAHLDEGFAREVDVELTEDRLRATGLSLGIDLVALARHGRAAVRRIDVRDRRLAWICGAGVWAAVPVLLYALVSGVWGLVYTAAGIVLLAYASAWWLVHQAESRARTVALAVEHGAERPADLAPAVEPEVERRLLEQKRANVVPYTASAERTNPFVGSGSKLKEMVWQPIDVSRPADDPAGNGAKLAIKPFDAVDLHTYVAREMEHIAGLKGLQVRNRLYVIGNHVPYVGAELLPDRLSRPLAQIPKQLVQAGLMQSGAGMRTYLSLVRAGEGGRAIVSMHLRARLHHPSLTWEVSAYGIPPLQARFDRVNHLPVDGFERWWSLVSHATAAAGPALLGAASRISRRSSARRRRVRALEKLRREIDKRHLLYDYGAVDSIRERVADWQQLGYTERTDSQDFLQRLQQGVLIATERFLKDHNIDTSSYDQAQQVINTHTYTFQGSVQAGVIGDNGTVNHHGGQGAPPGGPQGGQGRGAP</sequence>
<keyword evidence="2" id="KW-0472">Membrane</keyword>
<protein>
    <recommendedName>
        <fullName evidence="5">Aromatic ring-opening dioxygenase LigA</fullName>
    </recommendedName>
</protein>
<reference evidence="3 4" key="1">
    <citation type="submission" date="2017-09" db="EMBL/GenBank/DDBJ databases">
        <authorList>
            <person name="Lee N."/>
            <person name="Cho B.-K."/>
        </authorList>
    </citation>
    <scope>NUCLEOTIDE SEQUENCE [LARGE SCALE GENOMIC DNA]</scope>
    <source>
        <strain evidence="3 4">ATCC 27476</strain>
    </source>
</reference>
<evidence type="ECO:0008006" key="5">
    <source>
        <dbReference type="Google" id="ProtNLM"/>
    </source>
</evidence>
<feature type="region of interest" description="Disordered" evidence="1">
    <location>
        <begin position="472"/>
        <end position="500"/>
    </location>
</feature>
<keyword evidence="2" id="KW-0812">Transmembrane</keyword>
<evidence type="ECO:0000256" key="2">
    <source>
        <dbReference type="SAM" id="Phobius"/>
    </source>
</evidence>
<keyword evidence="4" id="KW-1185">Reference proteome</keyword>
<feature type="transmembrane region" description="Helical" evidence="2">
    <location>
        <begin position="76"/>
        <end position="96"/>
    </location>
</feature>
<keyword evidence="2" id="KW-1133">Transmembrane helix</keyword>
<dbReference type="KEGG" id="svn:CP980_07450"/>
<dbReference type="EMBL" id="CP023692">
    <property type="protein sequence ID" value="QEV44918.1"/>
    <property type="molecule type" value="Genomic_DNA"/>
</dbReference>
<accession>A0A5J6JBI2</accession>
<feature type="compositionally biased region" description="Gly residues" evidence="1">
    <location>
        <begin position="482"/>
        <end position="500"/>
    </location>
</feature>
<dbReference type="RefSeq" id="WP_150493157.1">
    <property type="nucleotide sequence ID" value="NZ_BNBW01000020.1"/>
</dbReference>
<dbReference type="GeneID" id="95610400"/>